<keyword evidence="2" id="KW-1185">Reference proteome</keyword>
<accession>A0ABM1A8Y0</accession>
<keyword evidence="1" id="KW-0732">Signal</keyword>
<protein>
    <submittedName>
        <fullName evidence="3">Uncharacterized protein LOC106013021</fullName>
    </submittedName>
</protein>
<dbReference type="RefSeq" id="XP_012943090.1">
    <property type="nucleotide sequence ID" value="XM_013087636.2"/>
</dbReference>
<organism evidence="2 3">
    <name type="scientific">Aplysia californica</name>
    <name type="common">California sea hare</name>
    <dbReference type="NCBI Taxonomy" id="6500"/>
    <lineage>
        <taxon>Eukaryota</taxon>
        <taxon>Metazoa</taxon>
        <taxon>Spiralia</taxon>
        <taxon>Lophotrochozoa</taxon>
        <taxon>Mollusca</taxon>
        <taxon>Gastropoda</taxon>
        <taxon>Heterobranchia</taxon>
        <taxon>Euthyneura</taxon>
        <taxon>Tectipleura</taxon>
        <taxon>Aplysiida</taxon>
        <taxon>Aplysioidea</taxon>
        <taxon>Aplysiidae</taxon>
        <taxon>Aplysia</taxon>
    </lineage>
</organism>
<reference evidence="3" key="1">
    <citation type="submission" date="2025-08" db="UniProtKB">
        <authorList>
            <consortium name="RefSeq"/>
        </authorList>
    </citation>
    <scope>IDENTIFICATION</scope>
</reference>
<evidence type="ECO:0000256" key="1">
    <source>
        <dbReference type="SAM" id="SignalP"/>
    </source>
</evidence>
<feature type="chain" id="PRO_5046175505" evidence="1">
    <location>
        <begin position="18"/>
        <end position="168"/>
    </location>
</feature>
<dbReference type="GeneID" id="106013021"/>
<name>A0ABM1A8Y0_APLCA</name>
<proteinExistence type="predicted"/>
<gene>
    <name evidence="3" type="primary">LOC106013021</name>
</gene>
<evidence type="ECO:0000313" key="2">
    <source>
        <dbReference type="Proteomes" id="UP000694888"/>
    </source>
</evidence>
<sequence>MLPVCLSVLLMAVAAYGSSPMEQYEQLTSVQHKLLAADDRLIHLSQRNCQAGSGSAELCPMNRETPLYDVLSCVLSPLKGKDAPSQIVEIEFEYPFVTVPNAAVFTTGLSWIVGGGYDVNILEVTSAGLRVEVAATKIFAPGMVDFNFIACDKEIEFPHSYLDNEHNM</sequence>
<evidence type="ECO:0000313" key="3">
    <source>
        <dbReference type="RefSeq" id="XP_012943090.1"/>
    </source>
</evidence>
<feature type="signal peptide" evidence="1">
    <location>
        <begin position="1"/>
        <end position="17"/>
    </location>
</feature>
<dbReference type="Proteomes" id="UP000694888">
    <property type="component" value="Unplaced"/>
</dbReference>